<dbReference type="InterPro" id="IPR003959">
    <property type="entry name" value="ATPase_AAA_core"/>
</dbReference>
<keyword evidence="2" id="KW-0547">Nucleotide-binding</keyword>
<dbReference type="InterPro" id="IPR050052">
    <property type="entry name" value="ATP-dep_Clp_protease_ClpX"/>
</dbReference>
<keyword evidence="7" id="KW-0645">Protease</keyword>
<dbReference type="PROSITE" id="PS51902">
    <property type="entry name" value="CLPX_ZB"/>
    <property type="match status" value="1"/>
</dbReference>
<dbReference type="InterPro" id="IPR004487">
    <property type="entry name" value="Clp_protease_ATP-bd_su_ClpX"/>
</dbReference>
<dbReference type="PANTHER" id="PTHR48102:SF7">
    <property type="entry name" value="ATP-DEPENDENT CLP PROTEASE ATP-BINDING SUBUNIT CLPX-LIKE, MITOCHONDRIAL"/>
    <property type="match status" value="1"/>
</dbReference>
<evidence type="ECO:0000256" key="5">
    <source>
        <dbReference type="ARBA" id="ARBA00023186"/>
    </source>
</evidence>
<dbReference type="GO" id="GO:0005524">
    <property type="term" value="F:ATP binding"/>
    <property type="evidence" value="ECO:0007669"/>
    <property type="project" value="UniProtKB-KW"/>
</dbReference>
<dbReference type="CDD" id="cd19497">
    <property type="entry name" value="RecA-like_ClpX"/>
    <property type="match status" value="1"/>
</dbReference>
<dbReference type="GO" id="GO:0051603">
    <property type="term" value="P:proteolysis involved in protein catabolic process"/>
    <property type="evidence" value="ECO:0007669"/>
    <property type="project" value="TreeGrafter"/>
</dbReference>
<keyword evidence="5" id="KW-0143">Chaperone</keyword>
<dbReference type="NCBIfam" id="TIGR00382">
    <property type="entry name" value="clpX"/>
    <property type="match status" value="1"/>
</dbReference>
<dbReference type="Gene3D" id="6.20.220.10">
    <property type="entry name" value="ClpX chaperone, C4-type zinc finger domain"/>
    <property type="match status" value="1"/>
</dbReference>
<keyword evidence="1" id="KW-0479">Metal-binding</keyword>
<dbReference type="NCBIfam" id="NF003745">
    <property type="entry name" value="PRK05342.1"/>
    <property type="match status" value="1"/>
</dbReference>
<dbReference type="InterPro" id="IPR025943">
    <property type="entry name" value="Sigma_54_int_dom_ATP-bd_2"/>
</dbReference>
<reference evidence="7" key="1">
    <citation type="submission" date="2016-10" db="EMBL/GenBank/DDBJ databases">
        <authorList>
            <person name="de Groot N.N."/>
        </authorList>
    </citation>
    <scope>NUCLEOTIDE SEQUENCE</scope>
</reference>
<dbReference type="Pfam" id="PF06689">
    <property type="entry name" value="zf-C4_ClpX"/>
    <property type="match status" value="1"/>
</dbReference>
<name>A0A1W1CRK2_9ZZZZ</name>
<dbReference type="HAMAP" id="MF_00175">
    <property type="entry name" value="ClpX"/>
    <property type="match status" value="1"/>
</dbReference>
<dbReference type="AlphaFoldDB" id="A0A1W1CRK2"/>
<dbReference type="GO" id="GO:0046983">
    <property type="term" value="F:protein dimerization activity"/>
    <property type="evidence" value="ECO:0007669"/>
    <property type="project" value="InterPro"/>
</dbReference>
<dbReference type="GO" id="GO:0051301">
    <property type="term" value="P:cell division"/>
    <property type="evidence" value="ECO:0007669"/>
    <property type="project" value="TreeGrafter"/>
</dbReference>
<organism evidence="7">
    <name type="scientific">hydrothermal vent metagenome</name>
    <dbReference type="NCBI Taxonomy" id="652676"/>
    <lineage>
        <taxon>unclassified sequences</taxon>
        <taxon>metagenomes</taxon>
        <taxon>ecological metagenomes</taxon>
    </lineage>
</organism>
<dbReference type="InterPro" id="IPR019489">
    <property type="entry name" value="Clp_ATPase_C"/>
</dbReference>
<dbReference type="EMBL" id="FPHH01000112">
    <property type="protein sequence ID" value="SFV68426.1"/>
    <property type="molecule type" value="Genomic_DNA"/>
</dbReference>
<evidence type="ECO:0000313" key="7">
    <source>
        <dbReference type="EMBL" id="SFV68426.1"/>
    </source>
</evidence>
<dbReference type="GO" id="GO:0140662">
    <property type="term" value="F:ATP-dependent protein folding chaperone"/>
    <property type="evidence" value="ECO:0007669"/>
    <property type="project" value="InterPro"/>
</dbReference>
<dbReference type="InterPro" id="IPR003593">
    <property type="entry name" value="AAA+_ATPase"/>
</dbReference>
<gene>
    <name evidence="7" type="ORF">MNB_SM-5-1262</name>
</gene>
<dbReference type="GO" id="GO:0008233">
    <property type="term" value="F:peptidase activity"/>
    <property type="evidence" value="ECO:0007669"/>
    <property type="project" value="UniProtKB-KW"/>
</dbReference>
<dbReference type="SMART" id="SM01086">
    <property type="entry name" value="ClpB_D2-small"/>
    <property type="match status" value="1"/>
</dbReference>
<feature type="domain" description="ClpX-type ZB" evidence="6">
    <location>
        <begin position="1"/>
        <end position="47"/>
    </location>
</feature>
<dbReference type="GO" id="GO:0016887">
    <property type="term" value="F:ATP hydrolysis activity"/>
    <property type="evidence" value="ECO:0007669"/>
    <property type="project" value="InterPro"/>
</dbReference>
<dbReference type="Pfam" id="PF10431">
    <property type="entry name" value="ClpB_D2-small"/>
    <property type="match status" value="1"/>
</dbReference>
<keyword evidence="3" id="KW-0862">Zinc</keyword>
<keyword evidence="4 7" id="KW-0067">ATP-binding</keyword>
<dbReference type="GO" id="GO:0008270">
    <property type="term" value="F:zinc ion binding"/>
    <property type="evidence" value="ECO:0007669"/>
    <property type="project" value="InterPro"/>
</dbReference>
<dbReference type="InterPro" id="IPR010603">
    <property type="entry name" value="Znf_CppX_C4"/>
</dbReference>
<dbReference type="Pfam" id="PF07724">
    <property type="entry name" value="AAA_2"/>
    <property type="match status" value="1"/>
</dbReference>
<accession>A0A1W1CRK2</accession>
<dbReference type="SUPFAM" id="SSF57716">
    <property type="entry name" value="Glucocorticoid receptor-like (DNA-binding domain)"/>
    <property type="match status" value="1"/>
</dbReference>
<dbReference type="GO" id="GO:0051082">
    <property type="term" value="F:unfolded protein binding"/>
    <property type="evidence" value="ECO:0007669"/>
    <property type="project" value="InterPro"/>
</dbReference>
<dbReference type="Gene3D" id="1.10.8.60">
    <property type="match status" value="1"/>
</dbReference>
<evidence type="ECO:0000256" key="2">
    <source>
        <dbReference type="ARBA" id="ARBA00022741"/>
    </source>
</evidence>
<dbReference type="FunFam" id="1.10.8.60:FF:000002">
    <property type="entry name" value="ATP-dependent Clp protease ATP-binding subunit ClpX"/>
    <property type="match status" value="1"/>
</dbReference>
<dbReference type="PANTHER" id="PTHR48102">
    <property type="entry name" value="ATP-DEPENDENT CLP PROTEASE ATP-BINDING SUBUNIT CLPX-LIKE, MITOCHONDRIAL-RELATED"/>
    <property type="match status" value="1"/>
</dbReference>
<keyword evidence="7" id="KW-0378">Hydrolase</keyword>
<sequence length="414" mass="46211">MIHRHCSFCDAKESEKNPLIAGNGVYICKNCVVSAYKIMFGDEKELTEETDKQLTESVDTLMTPKELDNFLGEYIIGQERARKLLSVAVYNHYKRIFKLHNAADDDTEIAKSNILLIGPTGSGKTLMAQTIARVLDVPIAIADATSLTEAGYVGEDVENILTKLIQAADGDVQRAQKGIIFLDEIDKVSRMSENRSITRDVSGEGVQQALLKIIEGSSVNIPPKGGRKHPNQEFTSIDTTNILFICGGAFDGLDEILKRKQGKNVLGFGHEKKTKNEAKPTYDMVEPDDLVHYGLIPELVGRLPIIASLNEITEDDMVRILTEPKNSLIKQYKKLFAIDDVELNFEEDALRAIAQKAIKRKTGARGLRAILEESMIDIMYELPEHAEYELLITKDVIEKNEKPIYIKKSSQKTA</sequence>
<evidence type="ECO:0000259" key="6">
    <source>
        <dbReference type="PROSITE" id="PS51902"/>
    </source>
</evidence>
<dbReference type="FunFam" id="3.40.50.300:FF:000005">
    <property type="entry name" value="ATP-dependent Clp protease ATP-binding subunit ClpX"/>
    <property type="match status" value="1"/>
</dbReference>
<dbReference type="Gene3D" id="3.40.50.300">
    <property type="entry name" value="P-loop containing nucleotide triphosphate hydrolases"/>
    <property type="match status" value="1"/>
</dbReference>
<dbReference type="GO" id="GO:0009376">
    <property type="term" value="C:HslUV protease complex"/>
    <property type="evidence" value="ECO:0007669"/>
    <property type="project" value="TreeGrafter"/>
</dbReference>
<evidence type="ECO:0000256" key="4">
    <source>
        <dbReference type="ARBA" id="ARBA00022840"/>
    </source>
</evidence>
<dbReference type="InterPro" id="IPR027417">
    <property type="entry name" value="P-loop_NTPase"/>
</dbReference>
<evidence type="ECO:0000256" key="3">
    <source>
        <dbReference type="ARBA" id="ARBA00022833"/>
    </source>
</evidence>
<dbReference type="InterPro" id="IPR059188">
    <property type="entry name" value="Znf_CLPX-like"/>
</dbReference>
<dbReference type="PROSITE" id="PS00676">
    <property type="entry name" value="SIGMA54_INTERACT_2"/>
    <property type="match status" value="1"/>
</dbReference>
<dbReference type="SUPFAM" id="SSF52540">
    <property type="entry name" value="P-loop containing nucleoside triphosphate hydrolases"/>
    <property type="match status" value="1"/>
</dbReference>
<dbReference type="InterPro" id="IPR038366">
    <property type="entry name" value="Znf_CppX_C4_sf"/>
</dbReference>
<dbReference type="SMART" id="SM00382">
    <property type="entry name" value="AAA"/>
    <property type="match status" value="1"/>
</dbReference>
<dbReference type="SMART" id="SM00994">
    <property type="entry name" value="zf-C4_ClpX"/>
    <property type="match status" value="1"/>
</dbReference>
<evidence type="ECO:0000256" key="1">
    <source>
        <dbReference type="ARBA" id="ARBA00022723"/>
    </source>
</evidence>
<dbReference type="InterPro" id="IPR046425">
    <property type="entry name" value="ClpX_bact"/>
</dbReference>
<protein>
    <submittedName>
        <fullName evidence="7">ATP-dependent Clp protease ATP-binding subunit ClpX</fullName>
    </submittedName>
</protein>
<proteinExistence type="inferred from homology"/>